<dbReference type="Proteomes" id="UP000001401">
    <property type="component" value="Chromosome"/>
</dbReference>
<name>E6TUC2_EVAC2</name>
<dbReference type="HOGENOM" id="CLU_1084403_0_0_9"/>
<evidence type="ECO:0000313" key="2">
    <source>
        <dbReference type="Proteomes" id="UP000001401"/>
    </source>
</evidence>
<reference evidence="1 2" key="1">
    <citation type="submission" date="2010-12" db="EMBL/GenBank/DDBJ databases">
        <title>Complete sequence of Bacillus cellulosilyticus DSM 2522.</title>
        <authorList>
            <consortium name="US DOE Joint Genome Institute"/>
            <person name="Lucas S."/>
            <person name="Copeland A."/>
            <person name="Lapidus A."/>
            <person name="Cheng J.-F."/>
            <person name="Bruce D."/>
            <person name="Goodwin L."/>
            <person name="Pitluck S."/>
            <person name="Chertkov O."/>
            <person name="Detter J.C."/>
            <person name="Han C."/>
            <person name="Tapia R."/>
            <person name="Land M."/>
            <person name="Hauser L."/>
            <person name="Jeffries C."/>
            <person name="Kyrpides N."/>
            <person name="Ivanova N."/>
            <person name="Mikhailova N."/>
            <person name="Brumm P."/>
            <person name="Mead D."/>
            <person name="Woyke T."/>
        </authorList>
    </citation>
    <scope>NUCLEOTIDE SEQUENCE [LARGE SCALE GENOMIC DNA]</scope>
    <source>
        <strain evidence="2">ATCC 21833 / DSM 2522 / FERM P-1141 / JCM 9156 / N-4</strain>
    </source>
</reference>
<dbReference type="AlphaFoldDB" id="E6TUC2"/>
<dbReference type="EMBL" id="CP002394">
    <property type="protein sequence ID" value="ADU29678.1"/>
    <property type="molecule type" value="Genomic_DNA"/>
</dbReference>
<dbReference type="KEGG" id="bco:Bcell_1415"/>
<dbReference type="RefSeq" id="WP_013488015.1">
    <property type="nucleotide sequence ID" value="NC_014829.1"/>
</dbReference>
<accession>E6TUC2</accession>
<protein>
    <submittedName>
        <fullName evidence="1">Uncharacterized protein</fullName>
    </submittedName>
</protein>
<proteinExistence type="predicted"/>
<dbReference type="OrthoDB" id="2880590at2"/>
<keyword evidence="2" id="KW-1185">Reference proteome</keyword>
<sequence length="256" mass="30693">MKYILLEVGWKKVNKNQNLAFRELTEIVAVEVQIIDDIFIKGSKYHSYIRPVYQHWKKKKGVQHYSNWWLAPTFNDVMKTFQNWYSAYKNYPWVVSNRKVISILDENINKHDCHFYWPKEIVYVNDIYNHMEKDIIAHKKQKEHSGGHQSHCEEKVNQLILSFMKLRKEFIVSKPFVSPAPKKRRQQLAIVKQLKTLIEEQKVSVEEIAEWSQLSGRDINCILKQEKRINYIEEKKLTHAFHTYREVNALTESWGD</sequence>
<organism evidence="1 2">
    <name type="scientific">Evansella cellulosilytica (strain ATCC 21833 / DSM 2522 / FERM P-1141 / JCM 9156 / N-4)</name>
    <name type="common">Bacillus cellulosilyticus</name>
    <dbReference type="NCBI Taxonomy" id="649639"/>
    <lineage>
        <taxon>Bacteria</taxon>
        <taxon>Bacillati</taxon>
        <taxon>Bacillota</taxon>
        <taxon>Bacilli</taxon>
        <taxon>Bacillales</taxon>
        <taxon>Bacillaceae</taxon>
        <taxon>Evansella</taxon>
    </lineage>
</organism>
<evidence type="ECO:0000313" key="1">
    <source>
        <dbReference type="EMBL" id="ADU29678.1"/>
    </source>
</evidence>
<gene>
    <name evidence="1" type="ordered locus">Bcell_1415</name>
</gene>